<dbReference type="Proteomes" id="UP000199670">
    <property type="component" value="Unassembled WGS sequence"/>
</dbReference>
<dbReference type="OrthoDB" id="5672317at2"/>
<keyword evidence="2" id="KW-1133">Transmembrane helix</keyword>
<reference evidence="4" key="1">
    <citation type="submission" date="2016-08" db="EMBL/GenBank/DDBJ databases">
        <authorList>
            <person name="Varghese N."/>
            <person name="Submissions Spin"/>
        </authorList>
    </citation>
    <scope>NUCLEOTIDE SEQUENCE [LARGE SCALE GENOMIC DNA]</scope>
    <source>
        <strain evidence="4">R-53248</strain>
    </source>
</reference>
<feature type="transmembrane region" description="Helical" evidence="2">
    <location>
        <begin position="275"/>
        <end position="295"/>
    </location>
</feature>
<evidence type="ECO:0000256" key="2">
    <source>
        <dbReference type="SAM" id="Phobius"/>
    </source>
</evidence>
<keyword evidence="4" id="KW-1185">Reference proteome</keyword>
<keyword evidence="2" id="KW-0472">Membrane</keyword>
<feature type="coiled-coil region" evidence="1">
    <location>
        <begin position="107"/>
        <end position="144"/>
    </location>
</feature>
<dbReference type="AlphaFoldDB" id="A0A1C4A330"/>
<evidence type="ECO:0000256" key="1">
    <source>
        <dbReference type="SAM" id="Coils"/>
    </source>
</evidence>
<feature type="transmembrane region" description="Helical" evidence="2">
    <location>
        <begin position="307"/>
        <end position="327"/>
    </location>
</feature>
<dbReference type="EMBL" id="FMAQ01000002">
    <property type="protein sequence ID" value="SCB88971.1"/>
    <property type="molecule type" value="Genomic_DNA"/>
</dbReference>
<feature type="coiled-coil region" evidence="1">
    <location>
        <begin position="197"/>
        <end position="256"/>
    </location>
</feature>
<evidence type="ECO:0000313" key="4">
    <source>
        <dbReference type="Proteomes" id="UP000199670"/>
    </source>
</evidence>
<dbReference type="STRING" id="1798182.GA0061081_102216"/>
<organism evidence="3 4">
    <name type="scientific">Gilliamella bombicola</name>
    <dbReference type="NCBI Taxonomy" id="1798182"/>
    <lineage>
        <taxon>Bacteria</taxon>
        <taxon>Pseudomonadati</taxon>
        <taxon>Pseudomonadota</taxon>
        <taxon>Gammaproteobacteria</taxon>
        <taxon>Orbales</taxon>
        <taxon>Orbaceae</taxon>
        <taxon>Gilliamella</taxon>
    </lineage>
</organism>
<sequence length="422" mass="48966">MVVSASALKSNITKLKSKIVDIDRDEIICIQALNDLYGLVERLNNLDADILKEQEIILAQGFANRFITKTNRNKLSANELSNLGLLKDILMATYIIKITYQNIVEPSFRTEAELTHLSEDIDNLKRQKNEYEDLLKKADRLLALESVIVHAEDTIEKISEISSEVESYNSKISSHSQEVEDIIDKISNNKNLSDKYIAEINATNEKIDAQIELIEQNERKYRETFNDLNLFINDTKNQFQEQKNEIQKIIEDANRASMAGSFQKRKTEITNSIRFLDLCTFVFLGAIVCILWYIFSSSYNQEIFSPTLFFSRTPITLPLIWLAWLASRRSTYLTRIREDYAYKYSSAMAFEGYKKQVQEISPELQEKLLEIAVNNLGDNPTRLYKDKIKHTPIDLEYFLDLIKSLPKEKIEELLKLISNWKK</sequence>
<keyword evidence="1" id="KW-0175">Coiled coil</keyword>
<proteinExistence type="predicted"/>
<keyword evidence="2" id="KW-0812">Transmembrane</keyword>
<gene>
    <name evidence="3" type="ORF">GA0061081_102216</name>
</gene>
<protein>
    <submittedName>
        <fullName evidence="3">Uncharacterized protein</fullName>
    </submittedName>
</protein>
<evidence type="ECO:0000313" key="3">
    <source>
        <dbReference type="EMBL" id="SCB88971.1"/>
    </source>
</evidence>
<dbReference type="RefSeq" id="WP_091346969.1">
    <property type="nucleotide sequence ID" value="NZ_FMAQ01000002.1"/>
</dbReference>
<accession>A0A1C4A330</accession>
<name>A0A1C4A330_9GAMM</name>